<dbReference type="AlphaFoldDB" id="A0A8S9GRM8"/>
<comment type="caution">
    <text evidence="2">The sequence shown here is derived from an EMBL/GenBank/DDBJ whole genome shotgun (WGS) entry which is preliminary data.</text>
</comment>
<evidence type="ECO:0000256" key="1">
    <source>
        <dbReference type="SAM" id="MobiDB-lite"/>
    </source>
</evidence>
<protein>
    <submittedName>
        <fullName evidence="2">Uncharacterized protein</fullName>
    </submittedName>
</protein>
<gene>
    <name evidence="2" type="ORF">F2Q70_00019442</name>
</gene>
<organism evidence="2">
    <name type="scientific">Brassica cretica</name>
    <name type="common">Mustard</name>
    <dbReference type="NCBI Taxonomy" id="69181"/>
    <lineage>
        <taxon>Eukaryota</taxon>
        <taxon>Viridiplantae</taxon>
        <taxon>Streptophyta</taxon>
        <taxon>Embryophyta</taxon>
        <taxon>Tracheophyta</taxon>
        <taxon>Spermatophyta</taxon>
        <taxon>Magnoliopsida</taxon>
        <taxon>eudicotyledons</taxon>
        <taxon>Gunneridae</taxon>
        <taxon>Pentapetalae</taxon>
        <taxon>rosids</taxon>
        <taxon>malvids</taxon>
        <taxon>Brassicales</taxon>
        <taxon>Brassicaceae</taxon>
        <taxon>Brassiceae</taxon>
        <taxon>Brassica</taxon>
    </lineage>
</organism>
<accession>A0A8S9GRM8</accession>
<evidence type="ECO:0000313" key="2">
    <source>
        <dbReference type="EMBL" id="KAF2546887.1"/>
    </source>
</evidence>
<sequence>MKEDEENEEGESRSKSGTIPGHGTGQPRSVERSYCTTETASDRDYPQSHSAKTVEGMQIGNIPFACEGLGGILVCNVNAAWDVISGGCGIGGVFSGCMEMPLPNLSEAHSYVSSVLMAEVIDVRLAVSSARELGVLELIPPGTRLLEIVCCRSFELANSHEIGTVEVVQSPTFEILEVADFPVFFRRFVPAIIDTGGGFKEMKLRGLGFERNKRRESRHLMIFFLSSPDT</sequence>
<feature type="region of interest" description="Disordered" evidence="1">
    <location>
        <begin position="1"/>
        <end position="51"/>
    </location>
</feature>
<reference evidence="2" key="1">
    <citation type="submission" date="2019-12" db="EMBL/GenBank/DDBJ databases">
        <title>Genome sequencing and annotation of Brassica cretica.</title>
        <authorList>
            <person name="Studholme D.J."/>
            <person name="Sarris P.F."/>
        </authorList>
    </citation>
    <scope>NUCLEOTIDE SEQUENCE</scope>
    <source>
        <strain evidence="2">PFS-102/07</strain>
        <tissue evidence="2">Leaf</tissue>
    </source>
</reference>
<name>A0A8S9GRM8_BRACR</name>
<proteinExistence type="predicted"/>
<dbReference type="EMBL" id="QGKY02001925">
    <property type="protein sequence ID" value="KAF2546887.1"/>
    <property type="molecule type" value="Genomic_DNA"/>
</dbReference>